<dbReference type="EMBL" id="MELK01000015">
    <property type="protein sequence ID" value="OFW59471.1"/>
    <property type="molecule type" value="Genomic_DNA"/>
</dbReference>
<accession>A0A1F2WRI6</accession>
<dbReference type="Proteomes" id="UP000177876">
    <property type="component" value="Unassembled WGS sequence"/>
</dbReference>
<organism evidence="1 2">
    <name type="scientific">Candidatus Solincola sediminis</name>
    <dbReference type="NCBI Taxonomy" id="1797199"/>
    <lineage>
        <taxon>Bacteria</taxon>
        <taxon>Bacillati</taxon>
        <taxon>Actinomycetota</taxon>
        <taxon>Candidatus Geothermincolia</taxon>
        <taxon>Candidatus Geothermincolales</taxon>
        <taxon>Candidatus Geothermincolaceae</taxon>
        <taxon>Candidatus Solincola</taxon>
    </lineage>
</organism>
<sequence>MNEKINISIGSPIKRIIDGVLIWREEHALKAWIRLMKSVRKHRKLHRRFVARQKRIKRLEFEEWRRQQEEDELRGKLPQLNR</sequence>
<dbReference type="AlphaFoldDB" id="A0A1F2WRI6"/>
<gene>
    <name evidence="1" type="ORF">A2Y75_11430</name>
</gene>
<evidence type="ECO:0000313" key="2">
    <source>
        <dbReference type="Proteomes" id="UP000177876"/>
    </source>
</evidence>
<reference evidence="1 2" key="1">
    <citation type="journal article" date="2016" name="Nat. Commun.">
        <title>Thousands of microbial genomes shed light on interconnected biogeochemical processes in an aquifer system.</title>
        <authorList>
            <person name="Anantharaman K."/>
            <person name="Brown C.T."/>
            <person name="Hug L.A."/>
            <person name="Sharon I."/>
            <person name="Castelle C.J."/>
            <person name="Probst A.J."/>
            <person name="Thomas B.C."/>
            <person name="Singh A."/>
            <person name="Wilkins M.J."/>
            <person name="Karaoz U."/>
            <person name="Brodie E.L."/>
            <person name="Williams K.H."/>
            <person name="Hubbard S.S."/>
            <person name="Banfield J.F."/>
        </authorList>
    </citation>
    <scope>NUCLEOTIDE SEQUENCE [LARGE SCALE GENOMIC DNA]</scope>
</reference>
<name>A0A1F2WRI6_9ACTN</name>
<proteinExistence type="predicted"/>
<evidence type="ECO:0000313" key="1">
    <source>
        <dbReference type="EMBL" id="OFW59471.1"/>
    </source>
</evidence>
<comment type="caution">
    <text evidence="1">The sequence shown here is derived from an EMBL/GenBank/DDBJ whole genome shotgun (WGS) entry which is preliminary data.</text>
</comment>
<protein>
    <submittedName>
        <fullName evidence="1">Uncharacterized protein</fullName>
    </submittedName>
</protein>
<dbReference type="STRING" id="1797197.A2Y75_11430"/>